<accession>A0A1F6WQ19</accession>
<keyword evidence="1" id="KW-0472">Membrane</keyword>
<evidence type="ECO:0000313" key="2">
    <source>
        <dbReference type="EMBL" id="OGI83981.1"/>
    </source>
</evidence>
<dbReference type="EMBL" id="MFUQ01000005">
    <property type="protein sequence ID" value="OGI83981.1"/>
    <property type="molecule type" value="Genomic_DNA"/>
</dbReference>
<comment type="caution">
    <text evidence="2">The sequence shown here is derived from an EMBL/GenBank/DDBJ whole genome shotgun (WGS) entry which is preliminary data.</text>
</comment>
<gene>
    <name evidence="2" type="ORF">A2997_00840</name>
</gene>
<dbReference type="Proteomes" id="UP000179448">
    <property type="component" value="Unassembled WGS sequence"/>
</dbReference>
<keyword evidence="1" id="KW-1133">Transmembrane helix</keyword>
<proteinExistence type="predicted"/>
<reference evidence="2 3" key="1">
    <citation type="journal article" date="2016" name="Nat. Commun.">
        <title>Thousands of microbial genomes shed light on interconnected biogeochemical processes in an aquifer system.</title>
        <authorList>
            <person name="Anantharaman K."/>
            <person name="Brown C.T."/>
            <person name="Hug L.A."/>
            <person name="Sharon I."/>
            <person name="Castelle C.J."/>
            <person name="Probst A.J."/>
            <person name="Thomas B.C."/>
            <person name="Singh A."/>
            <person name="Wilkins M.J."/>
            <person name="Karaoz U."/>
            <person name="Brodie E.L."/>
            <person name="Williams K.H."/>
            <person name="Hubbard S.S."/>
            <person name="Banfield J.F."/>
        </authorList>
    </citation>
    <scope>NUCLEOTIDE SEQUENCE [LARGE SCALE GENOMIC DNA]</scope>
</reference>
<evidence type="ECO:0000256" key="1">
    <source>
        <dbReference type="SAM" id="Phobius"/>
    </source>
</evidence>
<evidence type="ECO:0008006" key="4">
    <source>
        <dbReference type="Google" id="ProtNLM"/>
    </source>
</evidence>
<sequence length="218" mass="24544">MTVPFGDVITIRKNKIRRQIVAIMITIAVVFGGLSSHIADAQSIDDTYIFIQRRLAYALDQVSLDNIADDEHDYSTDPRVLAIRTYFENLDMPAAQYAEDFIRAADVNNLTEWSLLPAIAKWETTGCRYTIEHISNSRENNCFGYGPSGYSFESIPEGIEYVTATLAGNNERLAHYYNSGKTLEEKLHHYNSVKKGYAKRILSSMAEIESLVVTSENA</sequence>
<protein>
    <recommendedName>
        <fullName evidence="4">Mannosyl-glycoprotein endo-beta-N-acetylglucosamidase-like domain-containing protein</fullName>
    </recommendedName>
</protein>
<keyword evidence="1" id="KW-0812">Transmembrane</keyword>
<name>A0A1F6WQ19_9BACT</name>
<organism evidence="2 3">
    <name type="scientific">Candidatus Nomurabacteria bacterium RIFCSPLOWO2_01_FULL_36_10b</name>
    <dbReference type="NCBI Taxonomy" id="1801766"/>
    <lineage>
        <taxon>Bacteria</taxon>
        <taxon>Candidatus Nomuraibacteriota</taxon>
    </lineage>
</organism>
<evidence type="ECO:0000313" key="3">
    <source>
        <dbReference type="Proteomes" id="UP000179448"/>
    </source>
</evidence>
<feature type="transmembrane region" description="Helical" evidence="1">
    <location>
        <begin position="20"/>
        <end position="39"/>
    </location>
</feature>
<dbReference type="AlphaFoldDB" id="A0A1F6WQ19"/>